<accession>A0A6L8LHL6</accession>
<dbReference type="RefSeq" id="WP_160973179.1">
    <property type="nucleotide sequence ID" value="NZ_WWEN01000003.1"/>
</dbReference>
<name>A0A6L8LHL6_9RHOB</name>
<dbReference type="InterPro" id="IPR001173">
    <property type="entry name" value="Glyco_trans_2-like"/>
</dbReference>
<dbReference type="InterPro" id="IPR029044">
    <property type="entry name" value="Nucleotide-diphossugar_trans"/>
</dbReference>
<dbReference type="PANTHER" id="PTHR43646">
    <property type="entry name" value="GLYCOSYLTRANSFERASE"/>
    <property type="match status" value="1"/>
</dbReference>
<keyword evidence="2" id="KW-1003">Cell membrane</keyword>
<dbReference type="SUPFAM" id="SSF53448">
    <property type="entry name" value="Nucleotide-diphospho-sugar transferases"/>
    <property type="match status" value="1"/>
</dbReference>
<keyword evidence="4 7" id="KW-0808">Transferase</keyword>
<dbReference type="Pfam" id="PF00535">
    <property type="entry name" value="Glycos_transf_2"/>
    <property type="match status" value="1"/>
</dbReference>
<evidence type="ECO:0000256" key="2">
    <source>
        <dbReference type="ARBA" id="ARBA00022475"/>
    </source>
</evidence>
<dbReference type="EMBL" id="WWEN01000003">
    <property type="protein sequence ID" value="MYM55488.1"/>
    <property type="molecule type" value="Genomic_DNA"/>
</dbReference>
<dbReference type="PANTHER" id="PTHR43646:SF2">
    <property type="entry name" value="GLYCOSYLTRANSFERASE 2-LIKE DOMAIN-CONTAINING PROTEIN"/>
    <property type="match status" value="1"/>
</dbReference>
<organism evidence="7 8">
    <name type="scientific">Thalassovita mangrovi</name>
    <dbReference type="NCBI Taxonomy" id="2692236"/>
    <lineage>
        <taxon>Bacteria</taxon>
        <taxon>Pseudomonadati</taxon>
        <taxon>Pseudomonadota</taxon>
        <taxon>Alphaproteobacteria</taxon>
        <taxon>Rhodobacterales</taxon>
        <taxon>Roseobacteraceae</taxon>
        <taxon>Thalassovita</taxon>
    </lineage>
</organism>
<comment type="subcellular location">
    <subcellularLocation>
        <location evidence="1">Cell membrane</location>
    </subcellularLocation>
</comment>
<evidence type="ECO:0000256" key="4">
    <source>
        <dbReference type="ARBA" id="ARBA00022679"/>
    </source>
</evidence>
<dbReference type="Gene3D" id="3.90.550.10">
    <property type="entry name" value="Spore Coat Polysaccharide Biosynthesis Protein SpsA, Chain A"/>
    <property type="match status" value="1"/>
</dbReference>
<evidence type="ECO:0000259" key="6">
    <source>
        <dbReference type="Pfam" id="PF00535"/>
    </source>
</evidence>
<protein>
    <submittedName>
        <fullName evidence="7">Glycosyltransferase</fullName>
    </submittedName>
</protein>
<dbReference type="AlphaFoldDB" id="A0A6L8LHL6"/>
<reference evidence="7 8" key="1">
    <citation type="submission" date="2020-01" db="EMBL/GenBank/DDBJ databases">
        <authorList>
            <person name="Chen S."/>
        </authorList>
    </citation>
    <scope>NUCLEOTIDE SEQUENCE [LARGE SCALE GENOMIC DNA]</scope>
    <source>
        <strain evidence="7 8">GS-10</strain>
    </source>
</reference>
<evidence type="ECO:0000313" key="7">
    <source>
        <dbReference type="EMBL" id="MYM55488.1"/>
    </source>
</evidence>
<dbReference type="Proteomes" id="UP000479043">
    <property type="component" value="Unassembled WGS sequence"/>
</dbReference>
<keyword evidence="3" id="KW-0328">Glycosyltransferase</keyword>
<proteinExistence type="predicted"/>
<evidence type="ECO:0000256" key="3">
    <source>
        <dbReference type="ARBA" id="ARBA00022676"/>
    </source>
</evidence>
<evidence type="ECO:0000256" key="1">
    <source>
        <dbReference type="ARBA" id="ARBA00004236"/>
    </source>
</evidence>
<keyword evidence="8" id="KW-1185">Reference proteome</keyword>
<evidence type="ECO:0000313" key="8">
    <source>
        <dbReference type="Proteomes" id="UP000479043"/>
    </source>
</evidence>
<sequence length="274" mass="29493">MISIIIPANNEGALIGACLSGLLASDMQPGGMEIIVVANGCDDDTADRARDFADKAQEKGWGFEVIELTEGGKLGALNAGDLVATGTSRAYLDADVTVSPGLMRQIAGALETDAPRYASGEVHIPVPESGASRAYRAFYLTVPFMTDGVPGCGLFAMNAAGRARWEAFPDIISDDTFARLSFTPEERVLVPAPYDWPLVEGLGNLVKVRRRQNIGVAEIAAKYPDLLRNDDKRRYELARLIANILRHPLGFAVYALVALMVKIGPNNSAWSRGR</sequence>
<keyword evidence="5" id="KW-0472">Membrane</keyword>
<dbReference type="GO" id="GO:0016757">
    <property type="term" value="F:glycosyltransferase activity"/>
    <property type="evidence" value="ECO:0007669"/>
    <property type="project" value="UniProtKB-KW"/>
</dbReference>
<feature type="domain" description="Glycosyltransferase 2-like" evidence="6">
    <location>
        <begin position="3"/>
        <end position="127"/>
    </location>
</feature>
<evidence type="ECO:0000256" key="5">
    <source>
        <dbReference type="ARBA" id="ARBA00023136"/>
    </source>
</evidence>
<comment type="caution">
    <text evidence="7">The sequence shown here is derived from an EMBL/GenBank/DDBJ whole genome shotgun (WGS) entry which is preliminary data.</text>
</comment>
<gene>
    <name evidence="7" type="ORF">GR167_09230</name>
</gene>
<dbReference type="GO" id="GO:0005886">
    <property type="term" value="C:plasma membrane"/>
    <property type="evidence" value="ECO:0007669"/>
    <property type="project" value="UniProtKB-SubCell"/>
</dbReference>